<proteinExistence type="predicted"/>
<name>A0A0D6IRX9_ALCXX</name>
<evidence type="ECO:0000256" key="2">
    <source>
        <dbReference type="ARBA" id="ARBA00023125"/>
    </source>
</evidence>
<dbReference type="Gene3D" id="1.20.120.530">
    <property type="entry name" value="GntR ligand-binding domain-like"/>
    <property type="match status" value="1"/>
</dbReference>
<dbReference type="SUPFAM" id="SSF46785">
    <property type="entry name" value="Winged helix' DNA-binding domain"/>
    <property type="match status" value="1"/>
</dbReference>
<dbReference type="OrthoDB" id="1040417at2"/>
<keyword evidence="1" id="KW-0805">Transcription regulation</keyword>
<organism evidence="4 5">
    <name type="scientific">Alcaligenes xylosoxydans xylosoxydans</name>
    <name type="common">Achromobacter xylosoxidans</name>
    <dbReference type="NCBI Taxonomy" id="85698"/>
    <lineage>
        <taxon>Bacteria</taxon>
        <taxon>Pseudomonadati</taxon>
        <taxon>Pseudomonadota</taxon>
        <taxon>Betaproteobacteria</taxon>
        <taxon>Burkholderiales</taxon>
        <taxon>Alcaligenaceae</taxon>
        <taxon>Achromobacter</taxon>
    </lineage>
</organism>
<evidence type="ECO:0000256" key="1">
    <source>
        <dbReference type="ARBA" id="ARBA00023015"/>
    </source>
</evidence>
<sequence length="235" mass="25566">MAFPRLNTPPTLTDTVAKQLLAEIDAGRVLPGEKLPTETRLAEQFGVSRTVIREAVSRLRQDGIVEARQGSGVFVTGHDGNRALRIDAAELASLDAVLHIVDLRRALETEIAAQAAARRGKRDMAAIDDALAAIATAVDNGGDGVKEDVAFHRSIARATGNPYFLATLAFVSQYLEAATRVTRGNEARHADQMRAVLREHEAIAEAIRRQDEDAAREAARIHMVNAAKRLRLAHR</sequence>
<dbReference type="InterPro" id="IPR036390">
    <property type="entry name" value="WH_DNA-bd_sf"/>
</dbReference>
<gene>
    <name evidence="4" type="ORF">BIZ92_00420</name>
</gene>
<comment type="caution">
    <text evidence="4">The sequence shown here is derived from an EMBL/GenBank/DDBJ whole genome shotgun (WGS) entry which is preliminary data.</text>
</comment>
<dbReference type="AlphaFoldDB" id="A0A0D6IRX9"/>
<dbReference type="InterPro" id="IPR011711">
    <property type="entry name" value="GntR_C"/>
</dbReference>
<accession>A0A0D6IRX9</accession>
<dbReference type="Gene3D" id="1.10.10.10">
    <property type="entry name" value="Winged helix-like DNA-binding domain superfamily/Winged helix DNA-binding domain"/>
    <property type="match status" value="1"/>
</dbReference>
<evidence type="ECO:0000256" key="3">
    <source>
        <dbReference type="ARBA" id="ARBA00023163"/>
    </source>
</evidence>
<dbReference type="PRINTS" id="PR00035">
    <property type="entry name" value="HTHGNTR"/>
</dbReference>
<dbReference type="RefSeq" id="WP_024070616.1">
    <property type="nucleotide sequence ID" value="NZ_AP028040.1"/>
</dbReference>
<reference evidence="4 5" key="1">
    <citation type="submission" date="2016-09" db="EMBL/GenBank/DDBJ databases">
        <title>Phylogenomics of Achromobacter.</title>
        <authorList>
            <person name="Jeukens J."/>
            <person name="Freschi L."/>
            <person name="Vincent A.T."/>
            <person name="Emond-Rheault J.-G."/>
            <person name="Kukavica-Ibrulj I."/>
            <person name="Charette S.J."/>
            <person name="Levesque R.C."/>
        </authorList>
    </citation>
    <scope>NUCLEOTIDE SEQUENCE [LARGE SCALE GENOMIC DNA]</scope>
    <source>
        <strain evidence="4 5">AUS488</strain>
    </source>
</reference>
<evidence type="ECO:0000313" key="5">
    <source>
        <dbReference type="Proteomes" id="UP000187251"/>
    </source>
</evidence>
<dbReference type="SMART" id="SM00895">
    <property type="entry name" value="FCD"/>
    <property type="match status" value="1"/>
</dbReference>
<keyword evidence="2" id="KW-0238">DNA-binding</keyword>
<protein>
    <submittedName>
        <fullName evidence="4">GntR family transcriptional regulator</fullName>
    </submittedName>
</protein>
<dbReference type="SUPFAM" id="SSF48008">
    <property type="entry name" value="GntR ligand-binding domain-like"/>
    <property type="match status" value="1"/>
</dbReference>
<dbReference type="InterPro" id="IPR008920">
    <property type="entry name" value="TF_FadR/GntR_C"/>
</dbReference>
<dbReference type="eggNOG" id="COG2186">
    <property type="taxonomic scope" value="Bacteria"/>
</dbReference>
<dbReference type="EMBL" id="MJMN01000001">
    <property type="protein sequence ID" value="OMG92834.1"/>
    <property type="molecule type" value="Genomic_DNA"/>
</dbReference>
<dbReference type="CDD" id="cd07377">
    <property type="entry name" value="WHTH_GntR"/>
    <property type="match status" value="1"/>
</dbReference>
<dbReference type="PANTHER" id="PTHR43537">
    <property type="entry name" value="TRANSCRIPTIONAL REGULATOR, GNTR FAMILY"/>
    <property type="match status" value="1"/>
</dbReference>
<dbReference type="PATRIC" id="fig|85698.28.peg.5778"/>
<dbReference type="PROSITE" id="PS50949">
    <property type="entry name" value="HTH_GNTR"/>
    <property type="match status" value="1"/>
</dbReference>
<evidence type="ECO:0000313" key="4">
    <source>
        <dbReference type="EMBL" id="OMG92834.1"/>
    </source>
</evidence>
<dbReference type="SMART" id="SM00345">
    <property type="entry name" value="HTH_GNTR"/>
    <property type="match status" value="1"/>
</dbReference>
<keyword evidence="3" id="KW-0804">Transcription</keyword>
<dbReference type="InterPro" id="IPR000524">
    <property type="entry name" value="Tscrpt_reg_HTH_GntR"/>
</dbReference>
<dbReference type="Pfam" id="PF07729">
    <property type="entry name" value="FCD"/>
    <property type="match status" value="1"/>
</dbReference>
<dbReference type="GO" id="GO:0003677">
    <property type="term" value="F:DNA binding"/>
    <property type="evidence" value="ECO:0007669"/>
    <property type="project" value="UniProtKB-KW"/>
</dbReference>
<dbReference type="PANTHER" id="PTHR43537:SF5">
    <property type="entry name" value="UXU OPERON TRANSCRIPTIONAL REGULATOR"/>
    <property type="match status" value="1"/>
</dbReference>
<dbReference type="Proteomes" id="UP000187251">
    <property type="component" value="Unassembled WGS sequence"/>
</dbReference>
<dbReference type="KEGG" id="axx:ERS451415_05694"/>
<dbReference type="Pfam" id="PF00392">
    <property type="entry name" value="GntR"/>
    <property type="match status" value="1"/>
</dbReference>
<dbReference type="GO" id="GO:0003700">
    <property type="term" value="F:DNA-binding transcription factor activity"/>
    <property type="evidence" value="ECO:0007669"/>
    <property type="project" value="InterPro"/>
</dbReference>
<dbReference type="InterPro" id="IPR036388">
    <property type="entry name" value="WH-like_DNA-bd_sf"/>
</dbReference>